<dbReference type="FunFam" id="1.10.10.10:FF:000322">
    <property type="entry name" value="Probable disease resistance protein At1g63360"/>
    <property type="match status" value="1"/>
</dbReference>
<dbReference type="InterPro" id="IPR027417">
    <property type="entry name" value="P-loop_NTPase"/>
</dbReference>
<keyword evidence="1" id="KW-0677">Repeat</keyword>
<dbReference type="InterPro" id="IPR058922">
    <property type="entry name" value="WHD_DRP"/>
</dbReference>
<sequence>MDGAVLTLAINKLSDLLEQKVGLIAGAEDEIRSLHDELSLLTIFLGGIYDQSGGTTNPLAQQLMHQLRRVSWKAEDVVDQYMLDVTRHERKQFVKKVFTGCGMLSRKGRLAAQAKEIKQTVDGILKKKDTYGIRLEYGTPSDRPAQQIGENALDRRRRNVEEEDVIGFDQQTCEVMKMLMPKGGGVEDNQLRVVSVIGMGGLGKSTLARKIFNHQEIKTQFGTRVWVVVSEHVEAKHVLKNILQCLNVKFEKDDDDYLKGLLKEQLNGRKYLIVLDDLWTSKQWNELKLYLPTDQKRGSRILLTSRTESVANVASTDSTTYHLNPLGDAESWCLFCKKALKGKECPTNLEDIGKGIASKCKGLPLAIIVLGGFLSEAEAKPSFKCWSKILGDTSWHPDLDNDCSKILLLSYQNLHPHLRTCFLYVGAFPEDFEILADELCLLWVAEGFVKGRSTESEEDVAREYLIELASRNLIMISKRKSDGSIQSCRIHDLLRDLCTKEAEKCNLYEVTVDRASQNGKEGVRRLTIQKSDDTALLRLPLYKGLRTLLDFFNNSSKLRSSCDHLPVMRVLHLYVNEKDDGAPISAKNLILLKYLKVDIHWANLSDYIKIQYISKLSNLQVLNLTSLTTTDLPQGIWKLKLLRHIYVRDSATMPDGESSDDSLPHLQTLSSIKYEEHTSKMLSGERFPNLRKLSVHHCCDNPLWAVSLQSLPKLVHLLALKIRFQCVDTQFLRSVPGSLNVDALPSTLTKIHLTITALTSNHWRLLGELKDLQVLKVSVSRNRNYCESETFMEQPLVFEAEAFPQLIHLELQTTHPALVLRNGALRSLQYFIICCGWIGDFGMTALLEQLWLLTTLRQVKVINASRGMLDYIQNLDDAKRSKMVVV</sequence>
<evidence type="ECO:0000256" key="2">
    <source>
        <dbReference type="ARBA" id="ARBA00022741"/>
    </source>
</evidence>
<dbReference type="AlphaFoldDB" id="A0A7N0T7Q0"/>
<dbReference type="InterPro" id="IPR002182">
    <property type="entry name" value="NB-ARC"/>
</dbReference>
<dbReference type="InterPro" id="IPR042197">
    <property type="entry name" value="Apaf_helical"/>
</dbReference>
<evidence type="ECO:0000256" key="1">
    <source>
        <dbReference type="ARBA" id="ARBA00022737"/>
    </source>
</evidence>
<dbReference type="Pfam" id="PF00931">
    <property type="entry name" value="NB-ARC"/>
    <property type="match status" value="1"/>
</dbReference>
<dbReference type="Pfam" id="PF23559">
    <property type="entry name" value="WHD_DRP"/>
    <property type="match status" value="1"/>
</dbReference>
<dbReference type="Gramene" id="Kaladp0024s0726.1.v1.1">
    <property type="protein sequence ID" value="Kaladp0024s0726.1.v1.1.CDS.1"/>
    <property type="gene ID" value="Kaladp0024s0726.v1.1"/>
</dbReference>
<evidence type="ECO:0000259" key="5">
    <source>
        <dbReference type="Pfam" id="PF18052"/>
    </source>
</evidence>
<dbReference type="Gene3D" id="1.20.5.4130">
    <property type="match status" value="1"/>
</dbReference>
<dbReference type="InterPro" id="IPR044974">
    <property type="entry name" value="Disease_R_plants"/>
</dbReference>
<dbReference type="Gene3D" id="1.10.8.430">
    <property type="entry name" value="Helical domain of apoptotic protease-activating factors"/>
    <property type="match status" value="1"/>
</dbReference>
<protein>
    <submittedName>
        <fullName evidence="8">Uncharacterized protein</fullName>
    </submittedName>
</protein>
<dbReference type="CDD" id="cd14798">
    <property type="entry name" value="RX-CC_like"/>
    <property type="match status" value="1"/>
</dbReference>
<dbReference type="OMA" id="WPCTELA"/>
<dbReference type="InterPro" id="IPR038005">
    <property type="entry name" value="RX-like_CC"/>
</dbReference>
<dbReference type="Proteomes" id="UP000594263">
    <property type="component" value="Unplaced"/>
</dbReference>
<evidence type="ECO:0000259" key="6">
    <source>
        <dbReference type="Pfam" id="PF23559"/>
    </source>
</evidence>
<feature type="domain" description="Disease resistance N-terminal" evidence="5">
    <location>
        <begin position="5"/>
        <end position="92"/>
    </location>
</feature>
<keyword evidence="9" id="KW-1185">Reference proteome</keyword>
<feature type="domain" description="NB-ARC" evidence="4">
    <location>
        <begin position="187"/>
        <end position="343"/>
    </location>
</feature>
<keyword evidence="2" id="KW-0547">Nucleotide-binding</keyword>
<proteinExistence type="predicted"/>
<feature type="domain" description="Disease resistance R13L4/SHOC-2-like LRR" evidence="7">
    <location>
        <begin position="546"/>
        <end position="866"/>
    </location>
</feature>
<dbReference type="PANTHER" id="PTHR23155:SF1193">
    <property type="entry name" value="DISEASE RESISTANCE PROTEIN RPP13-RELATED"/>
    <property type="match status" value="1"/>
</dbReference>
<dbReference type="Pfam" id="PF18052">
    <property type="entry name" value="Rx_N"/>
    <property type="match status" value="1"/>
</dbReference>
<dbReference type="PANTHER" id="PTHR23155">
    <property type="entry name" value="DISEASE RESISTANCE PROTEIN RP"/>
    <property type="match status" value="1"/>
</dbReference>
<feature type="domain" description="Disease resistance protein winged helix" evidence="6">
    <location>
        <begin position="428"/>
        <end position="498"/>
    </location>
</feature>
<dbReference type="PRINTS" id="PR00364">
    <property type="entry name" value="DISEASERSIST"/>
</dbReference>
<evidence type="ECO:0000313" key="8">
    <source>
        <dbReference type="EnsemblPlants" id="Kaladp0024s0726.1.v1.1.CDS.1"/>
    </source>
</evidence>
<dbReference type="SUPFAM" id="SSF52540">
    <property type="entry name" value="P-loop containing nucleoside triphosphate hydrolases"/>
    <property type="match status" value="1"/>
</dbReference>
<dbReference type="Pfam" id="PF23598">
    <property type="entry name" value="LRR_14"/>
    <property type="match status" value="1"/>
</dbReference>
<dbReference type="InterPro" id="IPR041118">
    <property type="entry name" value="Rx_N"/>
</dbReference>
<dbReference type="InterPro" id="IPR032675">
    <property type="entry name" value="LRR_dom_sf"/>
</dbReference>
<dbReference type="GO" id="GO:0098542">
    <property type="term" value="P:defense response to other organism"/>
    <property type="evidence" value="ECO:0007669"/>
    <property type="project" value="TreeGrafter"/>
</dbReference>
<reference evidence="8" key="1">
    <citation type="submission" date="2021-01" db="UniProtKB">
        <authorList>
            <consortium name="EnsemblPlants"/>
        </authorList>
    </citation>
    <scope>IDENTIFICATION</scope>
</reference>
<dbReference type="Gene3D" id="1.10.10.10">
    <property type="entry name" value="Winged helix-like DNA-binding domain superfamily/Winged helix DNA-binding domain"/>
    <property type="match status" value="1"/>
</dbReference>
<evidence type="ECO:0000256" key="3">
    <source>
        <dbReference type="ARBA" id="ARBA00022821"/>
    </source>
</evidence>
<keyword evidence="3" id="KW-0611">Plant defense</keyword>
<dbReference type="FunFam" id="3.40.50.300:FF:001091">
    <property type="entry name" value="Probable disease resistance protein At1g61300"/>
    <property type="match status" value="1"/>
</dbReference>
<dbReference type="SUPFAM" id="SSF52058">
    <property type="entry name" value="L domain-like"/>
    <property type="match status" value="1"/>
</dbReference>
<dbReference type="Gene3D" id="3.80.10.10">
    <property type="entry name" value="Ribonuclease Inhibitor"/>
    <property type="match status" value="1"/>
</dbReference>
<dbReference type="EnsemblPlants" id="Kaladp0024s0726.1.v1.1">
    <property type="protein sequence ID" value="Kaladp0024s0726.1.v1.1.CDS.1"/>
    <property type="gene ID" value="Kaladp0024s0726.v1.1"/>
</dbReference>
<accession>A0A7N0T7Q0</accession>
<evidence type="ECO:0000313" key="9">
    <source>
        <dbReference type="Proteomes" id="UP000594263"/>
    </source>
</evidence>
<organism evidence="8 9">
    <name type="scientific">Kalanchoe fedtschenkoi</name>
    <name type="common">Lavender scallops</name>
    <name type="synonym">South American air plant</name>
    <dbReference type="NCBI Taxonomy" id="63787"/>
    <lineage>
        <taxon>Eukaryota</taxon>
        <taxon>Viridiplantae</taxon>
        <taxon>Streptophyta</taxon>
        <taxon>Embryophyta</taxon>
        <taxon>Tracheophyta</taxon>
        <taxon>Spermatophyta</taxon>
        <taxon>Magnoliopsida</taxon>
        <taxon>eudicotyledons</taxon>
        <taxon>Gunneridae</taxon>
        <taxon>Pentapetalae</taxon>
        <taxon>Saxifragales</taxon>
        <taxon>Crassulaceae</taxon>
        <taxon>Kalanchoe</taxon>
    </lineage>
</organism>
<name>A0A7N0T7Q0_KALFE</name>
<dbReference type="GO" id="GO:0043531">
    <property type="term" value="F:ADP binding"/>
    <property type="evidence" value="ECO:0007669"/>
    <property type="project" value="InterPro"/>
</dbReference>
<evidence type="ECO:0000259" key="4">
    <source>
        <dbReference type="Pfam" id="PF00931"/>
    </source>
</evidence>
<dbReference type="Gene3D" id="3.40.50.300">
    <property type="entry name" value="P-loop containing nucleotide triphosphate hydrolases"/>
    <property type="match status" value="1"/>
</dbReference>
<dbReference type="InterPro" id="IPR055414">
    <property type="entry name" value="LRR_R13L4/SHOC2-like"/>
</dbReference>
<dbReference type="InterPro" id="IPR036388">
    <property type="entry name" value="WH-like_DNA-bd_sf"/>
</dbReference>
<evidence type="ECO:0000259" key="7">
    <source>
        <dbReference type="Pfam" id="PF23598"/>
    </source>
</evidence>